<evidence type="ECO:0000259" key="2">
    <source>
        <dbReference type="Pfam" id="PF13231"/>
    </source>
</evidence>
<organism evidence="3 4">
    <name type="scientific">Cyclonatronum proteinivorum</name>
    <dbReference type="NCBI Taxonomy" id="1457365"/>
    <lineage>
        <taxon>Bacteria</taxon>
        <taxon>Pseudomonadati</taxon>
        <taxon>Balneolota</taxon>
        <taxon>Balneolia</taxon>
        <taxon>Balneolales</taxon>
        <taxon>Cyclonatronaceae</taxon>
        <taxon>Cyclonatronum</taxon>
    </lineage>
</organism>
<dbReference type="AlphaFoldDB" id="A0A345UMM3"/>
<dbReference type="OrthoDB" id="5787206at2"/>
<reference evidence="3 4" key="1">
    <citation type="submission" date="2018-03" db="EMBL/GenBank/DDBJ databases">
        <title>Phenotypic and genomic properties of Cyclonatronum proteinivorum gen. nov., sp. nov., a haloalkaliphilic bacteroidete from soda lakes possessing Na+-translocating rhodopsin.</title>
        <authorList>
            <person name="Toshchakov S.V."/>
            <person name="Korzhenkov A."/>
            <person name="Samarov N.I."/>
            <person name="Kublanov I.V."/>
            <person name="Muntyan M.S."/>
            <person name="Sorokin D.Y."/>
        </authorList>
    </citation>
    <scope>NUCLEOTIDE SEQUENCE [LARGE SCALE GENOMIC DNA]</scope>
    <source>
        <strain evidence="3 4">Omega</strain>
    </source>
</reference>
<dbReference type="Pfam" id="PF13231">
    <property type="entry name" value="PMT_2"/>
    <property type="match status" value="1"/>
</dbReference>
<gene>
    <name evidence="3" type="ORF">CYPRO_2483</name>
</gene>
<evidence type="ECO:0000313" key="4">
    <source>
        <dbReference type="Proteomes" id="UP000254808"/>
    </source>
</evidence>
<keyword evidence="4" id="KW-1185">Reference proteome</keyword>
<feature type="transmembrane region" description="Helical" evidence="1">
    <location>
        <begin position="171"/>
        <end position="195"/>
    </location>
</feature>
<keyword evidence="1" id="KW-1133">Transmembrane helix</keyword>
<feature type="transmembrane region" description="Helical" evidence="1">
    <location>
        <begin position="295"/>
        <end position="315"/>
    </location>
</feature>
<keyword evidence="1" id="KW-0472">Membrane</keyword>
<keyword evidence="3" id="KW-0808">Transferase</keyword>
<accession>A0A345UMM3</accession>
<keyword evidence="1" id="KW-0812">Transmembrane</keyword>
<dbReference type="InterPro" id="IPR038731">
    <property type="entry name" value="RgtA/B/C-like"/>
</dbReference>
<feature type="transmembrane region" description="Helical" evidence="1">
    <location>
        <begin position="57"/>
        <end position="79"/>
    </location>
</feature>
<evidence type="ECO:0000256" key="1">
    <source>
        <dbReference type="SAM" id="Phobius"/>
    </source>
</evidence>
<name>A0A345UMM3_9BACT</name>
<dbReference type="EMBL" id="CP027806">
    <property type="protein sequence ID" value="AXJ01725.1"/>
    <property type="molecule type" value="Genomic_DNA"/>
</dbReference>
<proteinExistence type="predicted"/>
<keyword evidence="3" id="KW-0328">Glycosyltransferase</keyword>
<feature type="transmembrane region" description="Helical" evidence="1">
    <location>
        <begin position="327"/>
        <end position="346"/>
    </location>
</feature>
<dbReference type="KEGG" id="cprv:CYPRO_2483"/>
<feature type="transmembrane region" description="Helical" evidence="1">
    <location>
        <begin position="358"/>
        <end position="376"/>
    </location>
</feature>
<dbReference type="GO" id="GO:0016757">
    <property type="term" value="F:glycosyltransferase activity"/>
    <property type="evidence" value="ECO:0007669"/>
    <property type="project" value="UniProtKB-KW"/>
</dbReference>
<evidence type="ECO:0000313" key="3">
    <source>
        <dbReference type="EMBL" id="AXJ01725.1"/>
    </source>
</evidence>
<dbReference type="RefSeq" id="WP_114984883.1">
    <property type="nucleotide sequence ID" value="NZ_CP027806.1"/>
</dbReference>
<dbReference type="Proteomes" id="UP000254808">
    <property type="component" value="Chromosome"/>
</dbReference>
<sequence>MSNRYRSFSLLIILITAFSLRAVFSFINVFYVTLPQGGADAQRFNRMALEVLENMDMLTLEFFLTGGTNAIVSVGAVLYSITSPSMFVMGLFMSVLGTLVVYYVYKLVKEVTGSKGAGLSAAAFTAVFPQLILHSALFLRETPVNLAFLLAVYYAVLYLKRGSVINLTTSFFAALIAIIFHSGVVSFFIAIVLYIFLYRTKGIKHAWIKNSFILLVTLGFLFYLNTTGLGLRNFEGDLTNVATQFEEREQQGGYGESAYPEWLRYQGEGGELWKLPLRVVAFVLSPVFPYHFSELIHLLGFLDAFLYLYLFGYLFVNRKIIPRNQSLYFIVIVVLVFYVFFSFGVSNAGTAIRHRAKAAPLLIAAVYMVRFAKKLLRKRRTT</sequence>
<feature type="transmembrane region" description="Helical" evidence="1">
    <location>
        <begin position="117"/>
        <end position="139"/>
    </location>
</feature>
<protein>
    <submittedName>
        <fullName evidence="3">Dolichyl-phosphate-mannose-protein mannosyltransferase</fullName>
    </submittedName>
</protein>
<feature type="transmembrane region" description="Helical" evidence="1">
    <location>
        <begin position="207"/>
        <end position="224"/>
    </location>
</feature>
<feature type="domain" description="Glycosyltransferase RgtA/B/C/D-like" evidence="2">
    <location>
        <begin position="78"/>
        <end position="222"/>
    </location>
</feature>
<feature type="transmembrane region" description="Helical" evidence="1">
    <location>
        <begin position="86"/>
        <end position="105"/>
    </location>
</feature>
<feature type="transmembrane region" description="Helical" evidence="1">
    <location>
        <begin position="146"/>
        <end position="165"/>
    </location>
</feature>